<sequence>MEKANEEQLKKLDECLAEAQKTEGESEISDTLKVRANHLTQIGDKDVAVTAQ</sequence>
<feature type="domain" description="26S proteasome regulatory subunit Rpn7 N-terminal" evidence="1">
    <location>
        <begin position="1"/>
        <end position="51"/>
    </location>
</feature>
<evidence type="ECO:0000313" key="2">
    <source>
        <dbReference type="EMBL" id="KIO04261.1"/>
    </source>
</evidence>
<evidence type="ECO:0000259" key="1">
    <source>
        <dbReference type="Pfam" id="PF10602"/>
    </source>
</evidence>
<evidence type="ECO:0000313" key="3">
    <source>
        <dbReference type="Proteomes" id="UP000054217"/>
    </source>
</evidence>
<dbReference type="Pfam" id="PF10602">
    <property type="entry name" value="RPN7"/>
    <property type="match status" value="1"/>
</dbReference>
<dbReference type="OrthoDB" id="10484690at2759"/>
<organism evidence="2 3">
    <name type="scientific">Pisolithus tinctorius Marx 270</name>
    <dbReference type="NCBI Taxonomy" id="870435"/>
    <lineage>
        <taxon>Eukaryota</taxon>
        <taxon>Fungi</taxon>
        <taxon>Dikarya</taxon>
        <taxon>Basidiomycota</taxon>
        <taxon>Agaricomycotina</taxon>
        <taxon>Agaricomycetes</taxon>
        <taxon>Agaricomycetidae</taxon>
        <taxon>Boletales</taxon>
        <taxon>Sclerodermatineae</taxon>
        <taxon>Pisolithaceae</taxon>
        <taxon>Pisolithus</taxon>
    </lineage>
</organism>
<dbReference type="EMBL" id="KN831972">
    <property type="protein sequence ID" value="KIO04261.1"/>
    <property type="molecule type" value="Genomic_DNA"/>
</dbReference>
<keyword evidence="3" id="KW-1185">Reference proteome</keyword>
<dbReference type="InterPro" id="IPR045135">
    <property type="entry name" value="Rpn7_N"/>
</dbReference>
<gene>
    <name evidence="2" type="ORF">M404DRAFT_950755</name>
</gene>
<accession>A0A0C3P943</accession>
<dbReference type="HOGENOM" id="CLU_3088219_0_0_1"/>
<dbReference type="STRING" id="870435.A0A0C3P943"/>
<name>A0A0C3P943_PISTI</name>
<proteinExistence type="predicted"/>
<dbReference type="InParanoid" id="A0A0C3P943"/>
<reference evidence="3" key="2">
    <citation type="submission" date="2015-01" db="EMBL/GenBank/DDBJ databases">
        <title>Evolutionary Origins and Diversification of the Mycorrhizal Mutualists.</title>
        <authorList>
            <consortium name="DOE Joint Genome Institute"/>
            <consortium name="Mycorrhizal Genomics Consortium"/>
            <person name="Kohler A."/>
            <person name="Kuo A."/>
            <person name="Nagy L.G."/>
            <person name="Floudas D."/>
            <person name="Copeland A."/>
            <person name="Barry K.W."/>
            <person name="Cichocki N."/>
            <person name="Veneault-Fourrey C."/>
            <person name="LaButti K."/>
            <person name="Lindquist E.A."/>
            <person name="Lipzen A."/>
            <person name="Lundell T."/>
            <person name="Morin E."/>
            <person name="Murat C."/>
            <person name="Riley R."/>
            <person name="Ohm R."/>
            <person name="Sun H."/>
            <person name="Tunlid A."/>
            <person name="Henrissat B."/>
            <person name="Grigoriev I.V."/>
            <person name="Hibbett D.S."/>
            <person name="Martin F."/>
        </authorList>
    </citation>
    <scope>NUCLEOTIDE SEQUENCE [LARGE SCALE GENOMIC DNA]</scope>
    <source>
        <strain evidence="3">Marx 270</strain>
    </source>
</reference>
<dbReference type="Proteomes" id="UP000054217">
    <property type="component" value="Unassembled WGS sequence"/>
</dbReference>
<dbReference type="AlphaFoldDB" id="A0A0C3P943"/>
<reference evidence="2 3" key="1">
    <citation type="submission" date="2014-04" db="EMBL/GenBank/DDBJ databases">
        <authorList>
            <consortium name="DOE Joint Genome Institute"/>
            <person name="Kuo A."/>
            <person name="Kohler A."/>
            <person name="Costa M.D."/>
            <person name="Nagy L.G."/>
            <person name="Floudas D."/>
            <person name="Copeland A."/>
            <person name="Barry K.W."/>
            <person name="Cichocki N."/>
            <person name="Veneault-Fourrey C."/>
            <person name="LaButti K."/>
            <person name="Lindquist E.A."/>
            <person name="Lipzen A."/>
            <person name="Lundell T."/>
            <person name="Morin E."/>
            <person name="Murat C."/>
            <person name="Sun H."/>
            <person name="Tunlid A."/>
            <person name="Henrissat B."/>
            <person name="Grigoriev I.V."/>
            <person name="Hibbett D.S."/>
            <person name="Martin F."/>
            <person name="Nordberg H.P."/>
            <person name="Cantor M.N."/>
            <person name="Hua S.X."/>
        </authorList>
    </citation>
    <scope>NUCLEOTIDE SEQUENCE [LARGE SCALE GENOMIC DNA]</scope>
    <source>
        <strain evidence="2 3">Marx 270</strain>
    </source>
</reference>
<protein>
    <recommendedName>
        <fullName evidence="1">26S proteasome regulatory subunit Rpn7 N-terminal domain-containing protein</fullName>
    </recommendedName>
</protein>